<evidence type="ECO:0000256" key="1">
    <source>
        <dbReference type="ARBA" id="ARBA00004141"/>
    </source>
</evidence>
<name>A0A8S3ZIA5_9EUPU</name>
<evidence type="ECO:0008006" key="8">
    <source>
        <dbReference type="Google" id="ProtNLM"/>
    </source>
</evidence>
<dbReference type="GO" id="GO:0016020">
    <property type="term" value="C:membrane"/>
    <property type="evidence" value="ECO:0007669"/>
    <property type="project" value="UniProtKB-SubCell"/>
</dbReference>
<comment type="subcellular location">
    <subcellularLocation>
        <location evidence="1">Membrane</location>
        <topology evidence="1">Multi-pass membrane protein</topology>
    </subcellularLocation>
</comment>
<feature type="transmembrane region" description="Helical" evidence="5">
    <location>
        <begin position="198"/>
        <end position="217"/>
    </location>
</feature>
<evidence type="ECO:0000256" key="2">
    <source>
        <dbReference type="ARBA" id="ARBA00022692"/>
    </source>
</evidence>
<dbReference type="GO" id="GO:0022857">
    <property type="term" value="F:transmembrane transporter activity"/>
    <property type="evidence" value="ECO:0007669"/>
    <property type="project" value="InterPro"/>
</dbReference>
<dbReference type="InterPro" id="IPR036259">
    <property type="entry name" value="MFS_trans_sf"/>
</dbReference>
<organism evidence="6 7">
    <name type="scientific">Candidula unifasciata</name>
    <dbReference type="NCBI Taxonomy" id="100452"/>
    <lineage>
        <taxon>Eukaryota</taxon>
        <taxon>Metazoa</taxon>
        <taxon>Spiralia</taxon>
        <taxon>Lophotrochozoa</taxon>
        <taxon>Mollusca</taxon>
        <taxon>Gastropoda</taxon>
        <taxon>Heterobranchia</taxon>
        <taxon>Euthyneura</taxon>
        <taxon>Panpulmonata</taxon>
        <taxon>Eupulmonata</taxon>
        <taxon>Stylommatophora</taxon>
        <taxon>Helicina</taxon>
        <taxon>Helicoidea</taxon>
        <taxon>Geomitridae</taxon>
        <taxon>Candidula</taxon>
    </lineage>
</organism>
<keyword evidence="7" id="KW-1185">Reference proteome</keyword>
<evidence type="ECO:0000313" key="6">
    <source>
        <dbReference type="EMBL" id="CAG5129207.1"/>
    </source>
</evidence>
<proteinExistence type="predicted"/>
<dbReference type="Gene3D" id="1.20.1250.20">
    <property type="entry name" value="MFS general substrate transporter like domains"/>
    <property type="match status" value="1"/>
</dbReference>
<keyword evidence="2 5" id="KW-0812">Transmembrane</keyword>
<dbReference type="InterPro" id="IPR011701">
    <property type="entry name" value="MFS"/>
</dbReference>
<gene>
    <name evidence="6" type="ORF">CUNI_LOCUS14765</name>
</gene>
<feature type="transmembrane region" description="Helical" evidence="5">
    <location>
        <begin position="408"/>
        <end position="427"/>
    </location>
</feature>
<keyword evidence="3 5" id="KW-1133">Transmembrane helix</keyword>
<dbReference type="Pfam" id="PF07690">
    <property type="entry name" value="MFS_1"/>
    <property type="match status" value="1"/>
</dbReference>
<reference evidence="6" key="1">
    <citation type="submission" date="2021-04" db="EMBL/GenBank/DDBJ databases">
        <authorList>
            <consortium name="Molecular Ecology Group"/>
        </authorList>
    </citation>
    <scope>NUCLEOTIDE SEQUENCE</scope>
</reference>
<evidence type="ECO:0000256" key="3">
    <source>
        <dbReference type="ARBA" id="ARBA00022989"/>
    </source>
</evidence>
<dbReference type="OrthoDB" id="422206at2759"/>
<keyword evidence="4 5" id="KW-0472">Membrane</keyword>
<dbReference type="Proteomes" id="UP000678393">
    <property type="component" value="Unassembled WGS sequence"/>
</dbReference>
<dbReference type="AlphaFoldDB" id="A0A8S3ZIA5"/>
<dbReference type="InterPro" id="IPR049680">
    <property type="entry name" value="FLVCR1-2_SLC49-like"/>
</dbReference>
<feature type="transmembrane region" description="Helical" evidence="5">
    <location>
        <begin position="315"/>
        <end position="339"/>
    </location>
</feature>
<dbReference type="PANTHER" id="PTHR10924">
    <property type="entry name" value="MAJOR FACILITATOR SUPERFAMILY PROTEIN-RELATED"/>
    <property type="match status" value="1"/>
</dbReference>
<feature type="transmembrane region" description="Helical" evidence="5">
    <location>
        <begin position="63"/>
        <end position="81"/>
    </location>
</feature>
<accession>A0A8S3ZIA5</accession>
<feature type="transmembrane region" description="Helical" evidence="5">
    <location>
        <begin position="247"/>
        <end position="272"/>
    </location>
</feature>
<evidence type="ECO:0000256" key="4">
    <source>
        <dbReference type="ARBA" id="ARBA00023136"/>
    </source>
</evidence>
<feature type="transmembrane region" description="Helical" evidence="5">
    <location>
        <begin position="345"/>
        <end position="368"/>
    </location>
</feature>
<comment type="caution">
    <text evidence="6">The sequence shown here is derived from an EMBL/GenBank/DDBJ whole genome shotgun (WGS) entry which is preliminary data.</text>
</comment>
<dbReference type="EMBL" id="CAJHNH020003394">
    <property type="protein sequence ID" value="CAG5129207.1"/>
    <property type="molecule type" value="Genomic_DNA"/>
</dbReference>
<protein>
    <recommendedName>
        <fullName evidence="8">Major facilitator superfamily (MFS) profile domain-containing protein</fullName>
    </recommendedName>
</protein>
<evidence type="ECO:0000313" key="7">
    <source>
        <dbReference type="Proteomes" id="UP000678393"/>
    </source>
</evidence>
<dbReference type="SUPFAM" id="SSF103473">
    <property type="entry name" value="MFS general substrate transporter"/>
    <property type="match status" value="1"/>
</dbReference>
<evidence type="ECO:0000256" key="5">
    <source>
        <dbReference type="SAM" id="Phobius"/>
    </source>
</evidence>
<feature type="transmembrane region" description="Helical" evidence="5">
    <location>
        <begin position="39"/>
        <end position="56"/>
    </location>
</feature>
<feature type="transmembrane region" description="Helical" evidence="5">
    <location>
        <begin position="284"/>
        <end position="303"/>
    </location>
</feature>
<feature type="transmembrane region" description="Helical" evidence="5">
    <location>
        <begin position="380"/>
        <end position="402"/>
    </location>
</feature>
<sequence length="541" mass="59504">MYSMYAFMQSAVWNTWGPISTTSEDAFGWDDSTVALLNNWGPISYMLTGLFYPWLLQVKGLRWAIVSSMFFVAAGTAFRVITSYPPTATILIHIGQFLNGVGGPISTGSIPAISAAWFPPHERVTATALSNSINNFGQAVTFILGPALVSTTPGNSSTSNLTSRILLLGKLYQEQAAGDPDNATVARQLQERHEIMLYMYYACGACVLLFVLMLLYFPAKPPHPPCVSATVERTKYWEGLWFLRKKVYFLLITLSYGISTGVMVAWGSVININLKTVGVDEETAGMIGFYSTLAGCAASLLVGRFADWFVHYMKLYILIMYILATIALIVFSLMLINVIPHSLVGFYVTVIASTALVNAAVPLLYELACEMAFPTSEAAANGLLTLFNSFWSLVFLAVLSIPGVGTMWMNWTIVGSTAVCIPLIALIKGRFNRLEVDECIHTENYTEQEVEVPDDDDDNVHSPLLANGHVPTERYVDKEVPVPRTYGSIVPRQYAIQNNVQNGSVLVDTNGVLLDADSHSDFNVSDDQDEITRLLVPDQRV</sequence>
<dbReference type="PANTHER" id="PTHR10924:SF27">
    <property type="entry name" value="SOLUTE CARRIER FAMILY 49 MEMBER 4"/>
    <property type="match status" value="1"/>
</dbReference>